<accession>A0A5C5XXF8</accession>
<feature type="domain" description="HD-CE" evidence="1">
    <location>
        <begin position="51"/>
        <end position="253"/>
    </location>
</feature>
<reference evidence="2 3" key="1">
    <citation type="submission" date="2019-02" db="EMBL/GenBank/DDBJ databases">
        <title>Deep-cultivation of Planctomycetes and their phenomic and genomic characterization uncovers novel biology.</title>
        <authorList>
            <person name="Wiegand S."/>
            <person name="Jogler M."/>
            <person name="Boedeker C."/>
            <person name="Pinto D."/>
            <person name="Vollmers J."/>
            <person name="Rivas-Marin E."/>
            <person name="Kohn T."/>
            <person name="Peeters S.H."/>
            <person name="Heuer A."/>
            <person name="Rast P."/>
            <person name="Oberbeckmann S."/>
            <person name="Bunk B."/>
            <person name="Jeske O."/>
            <person name="Meyerdierks A."/>
            <person name="Storesund J.E."/>
            <person name="Kallscheuer N."/>
            <person name="Luecker S."/>
            <person name="Lage O.M."/>
            <person name="Pohl T."/>
            <person name="Merkel B.J."/>
            <person name="Hornburger P."/>
            <person name="Mueller R.-W."/>
            <person name="Bruemmer F."/>
            <person name="Labrenz M."/>
            <person name="Spormann A.M."/>
            <person name="Op Den Camp H."/>
            <person name="Overmann J."/>
            <person name="Amann R."/>
            <person name="Jetten M.S.M."/>
            <person name="Mascher T."/>
            <person name="Medema M.H."/>
            <person name="Devos D.P."/>
            <person name="Kaster A.-K."/>
            <person name="Ovreas L."/>
            <person name="Rohde M."/>
            <person name="Galperin M.Y."/>
            <person name="Jogler C."/>
        </authorList>
    </citation>
    <scope>NUCLEOTIDE SEQUENCE [LARGE SCALE GENOMIC DNA]</scope>
    <source>
        <strain evidence="2 3">Pla123a</strain>
    </source>
</reference>
<dbReference type="Pfam" id="PF24391">
    <property type="entry name" value="HD-CE"/>
    <property type="match status" value="1"/>
</dbReference>
<organism evidence="2 3">
    <name type="scientific">Posidoniimonas polymericola</name>
    <dbReference type="NCBI Taxonomy" id="2528002"/>
    <lineage>
        <taxon>Bacteria</taxon>
        <taxon>Pseudomonadati</taxon>
        <taxon>Planctomycetota</taxon>
        <taxon>Planctomycetia</taxon>
        <taxon>Pirellulales</taxon>
        <taxon>Lacipirellulaceae</taxon>
        <taxon>Posidoniimonas</taxon>
    </lineage>
</organism>
<proteinExistence type="predicted"/>
<dbReference type="Gene3D" id="1.10.3210.10">
    <property type="entry name" value="Hypothetical protein af1432"/>
    <property type="match status" value="1"/>
</dbReference>
<dbReference type="EMBL" id="SJPO01000013">
    <property type="protein sequence ID" value="TWT67043.1"/>
    <property type="molecule type" value="Genomic_DNA"/>
</dbReference>
<dbReference type="Proteomes" id="UP000318478">
    <property type="component" value="Unassembled WGS sequence"/>
</dbReference>
<name>A0A5C5XXF8_9BACT</name>
<gene>
    <name evidence="2" type="ORF">Pla123a_44730</name>
</gene>
<evidence type="ECO:0000259" key="1">
    <source>
        <dbReference type="Pfam" id="PF24391"/>
    </source>
</evidence>
<protein>
    <recommendedName>
        <fullName evidence="1">HD-CE domain-containing protein</fullName>
    </recommendedName>
</protein>
<comment type="caution">
    <text evidence="2">The sequence shown here is derived from an EMBL/GenBank/DDBJ whole genome shotgun (WGS) entry which is preliminary data.</text>
</comment>
<dbReference type="OrthoDB" id="791155at2"/>
<keyword evidence="3" id="KW-1185">Reference proteome</keyword>
<dbReference type="AlphaFoldDB" id="A0A5C5XXF8"/>
<sequence length="267" mass="30654">MTWTTTEFENYVEQELVDSFPAEEARQLYSGYVDARPKVLQEIERIAQTEPNLTDHGPRHIADVMRKVFSIIGSDKSDHGLEARDLYILLQSILFHDVGNLHGRRRHNEQIGNMFISARGNGDELRRERDLVVRTARAHSGKSSAGNENTLIELDDQAHSPFGPIKQRSIAAILRLGDELAEGPQRTTRYYREFIGYTEDAQIFHEYSRCTSTMADRAAGRICLTYDIDIEDFLTDEEFDKARRPCRLTPDELRRAELREAVKNRAA</sequence>
<evidence type="ECO:0000313" key="2">
    <source>
        <dbReference type="EMBL" id="TWT67043.1"/>
    </source>
</evidence>
<dbReference type="InterPro" id="IPR056471">
    <property type="entry name" value="HD-CE"/>
</dbReference>
<dbReference type="RefSeq" id="WP_146591078.1">
    <property type="nucleotide sequence ID" value="NZ_SJPO01000013.1"/>
</dbReference>
<evidence type="ECO:0000313" key="3">
    <source>
        <dbReference type="Proteomes" id="UP000318478"/>
    </source>
</evidence>